<evidence type="ECO:0000256" key="1">
    <source>
        <dbReference type="SAM" id="SignalP"/>
    </source>
</evidence>
<dbReference type="AlphaFoldDB" id="A0A5Q0BCR9"/>
<keyword evidence="4" id="KW-1185">Reference proteome</keyword>
<dbReference type="NCBIfam" id="TIGR02246">
    <property type="entry name" value="SgcJ/EcaC family oxidoreductase"/>
    <property type="match status" value="1"/>
</dbReference>
<dbReference type="InterPro" id="IPR037401">
    <property type="entry name" value="SnoaL-like"/>
</dbReference>
<keyword evidence="1" id="KW-0732">Signal</keyword>
<dbReference type="EMBL" id="CP044205">
    <property type="protein sequence ID" value="QFY41665.1"/>
    <property type="molecule type" value="Genomic_DNA"/>
</dbReference>
<organism evidence="3 4">
    <name type="scientific">Candidatus Methylospira mobilis</name>
    <dbReference type="NCBI Taxonomy" id="1808979"/>
    <lineage>
        <taxon>Bacteria</taxon>
        <taxon>Pseudomonadati</taxon>
        <taxon>Pseudomonadota</taxon>
        <taxon>Gammaproteobacteria</taxon>
        <taxon>Methylococcales</taxon>
        <taxon>Methylococcaceae</taxon>
        <taxon>Candidatus Methylospira</taxon>
    </lineage>
</organism>
<dbReference type="InterPro" id="IPR032710">
    <property type="entry name" value="NTF2-like_dom_sf"/>
</dbReference>
<evidence type="ECO:0000313" key="3">
    <source>
        <dbReference type="EMBL" id="QFY41665.1"/>
    </source>
</evidence>
<dbReference type="Pfam" id="PF13474">
    <property type="entry name" value="SnoaL_3"/>
    <property type="match status" value="1"/>
</dbReference>
<dbReference type="InParanoid" id="A0A5Q0BCR9"/>
<sequence length="155" mass="17229">MRKQMLVLFSLAMLSVHGYADERAMGVAENAAGLWNKALKAGSIDDILTLYADNAMIIQPDGSFSKERNEIRAFWQNIMDKKSGVMAIDVIEARDDQDGTIVTTAHLSDSKTMSASPGMMKYSYDGIVYSVLKRQPDGSWKAQVQQWRDTHAHVG</sequence>
<dbReference type="KEGG" id="mmob:F6R98_02680"/>
<feature type="chain" id="PRO_5024913117" evidence="1">
    <location>
        <begin position="21"/>
        <end position="155"/>
    </location>
</feature>
<feature type="signal peptide" evidence="1">
    <location>
        <begin position="1"/>
        <end position="20"/>
    </location>
</feature>
<gene>
    <name evidence="3" type="ORF">F6R98_02680</name>
</gene>
<protein>
    <submittedName>
        <fullName evidence="3">SgcJ/EcaC family oxidoreductase</fullName>
    </submittedName>
</protein>
<dbReference type="SUPFAM" id="SSF54427">
    <property type="entry name" value="NTF2-like"/>
    <property type="match status" value="1"/>
</dbReference>
<accession>A0A5Q0BCR9</accession>
<dbReference type="InterPro" id="IPR011944">
    <property type="entry name" value="Steroid_delta5-4_isomerase"/>
</dbReference>
<feature type="domain" description="SnoaL-like" evidence="2">
    <location>
        <begin position="31"/>
        <end position="119"/>
    </location>
</feature>
<dbReference type="Proteomes" id="UP000325755">
    <property type="component" value="Chromosome"/>
</dbReference>
<evidence type="ECO:0000259" key="2">
    <source>
        <dbReference type="Pfam" id="PF13474"/>
    </source>
</evidence>
<dbReference type="RefSeq" id="WP_153247649.1">
    <property type="nucleotide sequence ID" value="NZ_CP044205.1"/>
</dbReference>
<name>A0A5Q0BCR9_9GAMM</name>
<reference evidence="3 4" key="1">
    <citation type="submission" date="2019-09" db="EMBL/GenBank/DDBJ databases">
        <title>Ecophysiology of the spiral-shaped methanotroph Methylospira mobilis as revealed by the complete genome sequence.</title>
        <authorList>
            <person name="Oshkin I.Y."/>
            <person name="Dedysh S.N."/>
            <person name="Miroshnikov K."/>
            <person name="Danilova O.V."/>
            <person name="Hakobyan A."/>
            <person name="Liesack W."/>
        </authorList>
    </citation>
    <scope>NUCLEOTIDE SEQUENCE [LARGE SCALE GENOMIC DNA]</scope>
    <source>
        <strain evidence="3 4">Shm1</strain>
    </source>
</reference>
<dbReference type="OrthoDB" id="1633822at2"/>
<proteinExistence type="predicted"/>
<dbReference type="Gene3D" id="3.10.450.50">
    <property type="match status" value="1"/>
</dbReference>
<evidence type="ECO:0000313" key="4">
    <source>
        <dbReference type="Proteomes" id="UP000325755"/>
    </source>
</evidence>